<protein>
    <submittedName>
        <fullName evidence="1">Uncharacterized protein</fullName>
    </submittedName>
</protein>
<proteinExistence type="predicted"/>
<dbReference type="EMBL" id="JBBPBM010000025">
    <property type="protein sequence ID" value="KAK8540148.1"/>
    <property type="molecule type" value="Genomic_DNA"/>
</dbReference>
<keyword evidence="2" id="KW-1185">Reference proteome</keyword>
<organism evidence="1 2">
    <name type="scientific">Hibiscus sabdariffa</name>
    <name type="common">roselle</name>
    <dbReference type="NCBI Taxonomy" id="183260"/>
    <lineage>
        <taxon>Eukaryota</taxon>
        <taxon>Viridiplantae</taxon>
        <taxon>Streptophyta</taxon>
        <taxon>Embryophyta</taxon>
        <taxon>Tracheophyta</taxon>
        <taxon>Spermatophyta</taxon>
        <taxon>Magnoliopsida</taxon>
        <taxon>eudicotyledons</taxon>
        <taxon>Gunneridae</taxon>
        <taxon>Pentapetalae</taxon>
        <taxon>rosids</taxon>
        <taxon>malvids</taxon>
        <taxon>Malvales</taxon>
        <taxon>Malvaceae</taxon>
        <taxon>Malvoideae</taxon>
        <taxon>Hibiscus</taxon>
    </lineage>
</organism>
<sequence length="115" mass="12621">MRLGRRVFCLYPHAFPLFLLPLDRLGSCFGDFGFPRGCSYGGVSKGGFRDEFLSFAGEIIDYFSTQVAQSQGEDFSRGSEVQSPCFPSSLRRITGALGGFTTGLPNANSLNDYLR</sequence>
<dbReference type="Proteomes" id="UP001472677">
    <property type="component" value="Unassembled WGS sequence"/>
</dbReference>
<name>A0ABR2DIM5_9ROSI</name>
<reference evidence="1 2" key="1">
    <citation type="journal article" date="2024" name="G3 (Bethesda)">
        <title>Genome assembly of Hibiscus sabdariffa L. provides insights into metabolisms of medicinal natural products.</title>
        <authorList>
            <person name="Kim T."/>
        </authorList>
    </citation>
    <scope>NUCLEOTIDE SEQUENCE [LARGE SCALE GENOMIC DNA]</scope>
    <source>
        <strain evidence="1">TK-2024</strain>
        <tissue evidence="1">Old leaves</tissue>
    </source>
</reference>
<evidence type="ECO:0000313" key="2">
    <source>
        <dbReference type="Proteomes" id="UP001472677"/>
    </source>
</evidence>
<accession>A0ABR2DIM5</accession>
<gene>
    <name evidence="1" type="ORF">V6N12_046439</name>
</gene>
<evidence type="ECO:0000313" key="1">
    <source>
        <dbReference type="EMBL" id="KAK8540148.1"/>
    </source>
</evidence>
<comment type="caution">
    <text evidence="1">The sequence shown here is derived from an EMBL/GenBank/DDBJ whole genome shotgun (WGS) entry which is preliminary data.</text>
</comment>